<protein>
    <submittedName>
        <fullName evidence="1">Uncharacterized protein</fullName>
    </submittedName>
</protein>
<evidence type="ECO:0000313" key="2">
    <source>
        <dbReference type="Proteomes" id="UP001313282"/>
    </source>
</evidence>
<dbReference type="AlphaFoldDB" id="A0AAN8MW66"/>
<reference evidence="1 2" key="1">
    <citation type="submission" date="2019-10" db="EMBL/GenBank/DDBJ databases">
        <authorList>
            <person name="Palmer J.M."/>
        </authorList>
    </citation>
    <scope>NUCLEOTIDE SEQUENCE [LARGE SCALE GENOMIC DNA]</scope>
    <source>
        <strain evidence="1 2">TWF718</strain>
    </source>
</reference>
<keyword evidence="2" id="KW-1185">Reference proteome</keyword>
<organism evidence="1 2">
    <name type="scientific">Orbilia javanica</name>
    <dbReference type="NCBI Taxonomy" id="47235"/>
    <lineage>
        <taxon>Eukaryota</taxon>
        <taxon>Fungi</taxon>
        <taxon>Dikarya</taxon>
        <taxon>Ascomycota</taxon>
        <taxon>Pezizomycotina</taxon>
        <taxon>Orbiliomycetes</taxon>
        <taxon>Orbiliales</taxon>
        <taxon>Orbiliaceae</taxon>
        <taxon>Orbilia</taxon>
    </lineage>
</organism>
<gene>
    <name evidence="1" type="ORF">TWF718_011293</name>
</gene>
<sequence length="87" mass="10839">MCWLFQWFNKCRHFTLREFSEFDMYKYRCYCEVVINDNRVQRVEAECYICERKTEGKIGEEEWKRELERMNKLVLERGPDLNTIRVS</sequence>
<dbReference type="EMBL" id="JAVHNR010000009">
    <property type="protein sequence ID" value="KAK6333485.1"/>
    <property type="molecule type" value="Genomic_DNA"/>
</dbReference>
<dbReference type="Proteomes" id="UP001313282">
    <property type="component" value="Unassembled WGS sequence"/>
</dbReference>
<accession>A0AAN8MW66</accession>
<name>A0AAN8MW66_9PEZI</name>
<evidence type="ECO:0000313" key="1">
    <source>
        <dbReference type="EMBL" id="KAK6333485.1"/>
    </source>
</evidence>
<comment type="caution">
    <text evidence="1">The sequence shown here is derived from an EMBL/GenBank/DDBJ whole genome shotgun (WGS) entry which is preliminary data.</text>
</comment>
<proteinExistence type="predicted"/>